<dbReference type="InterPro" id="IPR058676">
    <property type="entry name" value="YuzK"/>
</dbReference>
<dbReference type="EMBL" id="JBHUML010000002">
    <property type="protein sequence ID" value="MFD2705502.1"/>
    <property type="molecule type" value="Genomic_DNA"/>
</dbReference>
<keyword evidence="2" id="KW-1185">Reference proteome</keyword>
<protein>
    <submittedName>
        <fullName evidence="1">Uncharacterized protein</fullName>
    </submittedName>
</protein>
<proteinExistence type="predicted"/>
<comment type="caution">
    <text evidence="1">The sequence shown here is derived from an EMBL/GenBank/DDBJ whole genome shotgun (WGS) entry which is preliminary data.</text>
</comment>
<dbReference type="Proteomes" id="UP001597520">
    <property type="component" value="Unassembled WGS sequence"/>
</dbReference>
<dbReference type="RefSeq" id="WP_380712742.1">
    <property type="nucleotide sequence ID" value="NZ_JBHUML010000002.1"/>
</dbReference>
<name>A0ABW5T2T4_9BACI</name>
<organism evidence="1 2">
    <name type="scientific">Salibacterium lacus</name>
    <dbReference type="NCBI Taxonomy" id="1898109"/>
    <lineage>
        <taxon>Bacteria</taxon>
        <taxon>Bacillati</taxon>
        <taxon>Bacillota</taxon>
        <taxon>Bacilli</taxon>
        <taxon>Bacillales</taxon>
        <taxon>Bacillaceae</taxon>
    </lineage>
</organism>
<evidence type="ECO:0000313" key="1">
    <source>
        <dbReference type="EMBL" id="MFD2705502.1"/>
    </source>
</evidence>
<dbReference type="Pfam" id="PF26149">
    <property type="entry name" value="YuzK"/>
    <property type="match status" value="1"/>
</dbReference>
<accession>A0ABW5T2T4</accession>
<evidence type="ECO:0000313" key="2">
    <source>
        <dbReference type="Proteomes" id="UP001597520"/>
    </source>
</evidence>
<gene>
    <name evidence="1" type="ORF">ACFSUB_08480</name>
</gene>
<sequence>MHQFHGFGYAEYNNSLDRRIQVEISREQNHRKGRQLAAQFGE</sequence>
<reference evidence="2" key="1">
    <citation type="journal article" date="2019" name="Int. J. Syst. Evol. Microbiol.">
        <title>The Global Catalogue of Microorganisms (GCM) 10K type strain sequencing project: providing services to taxonomists for standard genome sequencing and annotation.</title>
        <authorList>
            <consortium name="The Broad Institute Genomics Platform"/>
            <consortium name="The Broad Institute Genome Sequencing Center for Infectious Disease"/>
            <person name="Wu L."/>
            <person name="Ma J."/>
        </authorList>
    </citation>
    <scope>NUCLEOTIDE SEQUENCE [LARGE SCALE GENOMIC DNA]</scope>
    <source>
        <strain evidence="2">KCTC 33792</strain>
    </source>
</reference>